<evidence type="ECO:0000313" key="1">
    <source>
        <dbReference type="EMBL" id="XFD40599.1"/>
    </source>
</evidence>
<dbReference type="EMBL" id="CP168151">
    <property type="protein sequence ID" value="XFD40599.1"/>
    <property type="molecule type" value="Genomic_DNA"/>
</dbReference>
<reference evidence="1" key="1">
    <citation type="submission" date="2024-08" db="EMBL/GenBank/DDBJ databases">
        <title>Lentilactobacillus sp. nov., isolated from tree bark.</title>
        <authorList>
            <person name="Phuengjayaem S."/>
            <person name="Tanasupawat S."/>
        </authorList>
    </citation>
    <scope>NUCLEOTIDE SEQUENCE</scope>
    <source>
        <strain evidence="1">SPB1-3</strain>
    </source>
</reference>
<protein>
    <submittedName>
        <fullName evidence="1">DnaD domain protein</fullName>
    </submittedName>
</protein>
<keyword evidence="2" id="KW-1185">Reference proteome</keyword>
<evidence type="ECO:0000313" key="2">
    <source>
        <dbReference type="Proteomes" id="UP001149860"/>
    </source>
</evidence>
<dbReference type="Proteomes" id="UP001149860">
    <property type="component" value="Chromosome"/>
</dbReference>
<gene>
    <name evidence="1" type="ORF">O0236_004675</name>
</gene>
<accession>A0ACD5DGS8</accession>
<sequence>MVNEERLSPDSRFATTARNSNQEPNLSVLTDLYLPLIGSNAFSLYMLLFGIAREDKYQFKAHSFYELQSILNLSLSDIETAQHKLEAVDLLSTSIGNEKVYRFAMHLPLSSAEFLRTDLLTTLLLGRVGSVTFKQLVQRVDQPQNDSKETQDISASLLDVFTVTKTAVQNPPKEVVELQQRKADHSRLSVNQQALKQNPFDFNLLIEVLSNSFIDIESVKTAYNAIIAEHLLYDIDEVTMSKLILKAVDLKNNQLDTDRLSQVIANDYQNATTGQMKKTVVQATKPVAKASQSSFDTQTKQIILIAQKTAPLAFLNQVKKQKGGFVSSNEQRAIRDLVAKDILPIQVINIMTYYVLVSMGNATVNKGLLEAIANDWAQKKVATAEDAIVAIKKRQEEQSQPKKNTRRQSNGRHTVKETLPDWAKRENRNKDLSSSTMTPEKAKKLKEKLDRLNIKKK</sequence>
<proteinExistence type="predicted"/>
<organism evidence="1 2">
    <name type="scientific">Lentilactobacillus terminaliae</name>
    <dbReference type="NCBI Taxonomy" id="3003483"/>
    <lineage>
        <taxon>Bacteria</taxon>
        <taxon>Bacillati</taxon>
        <taxon>Bacillota</taxon>
        <taxon>Bacilli</taxon>
        <taxon>Lactobacillales</taxon>
        <taxon>Lactobacillaceae</taxon>
        <taxon>Lentilactobacillus</taxon>
    </lineage>
</organism>
<name>A0ACD5DGS8_9LACO</name>